<sequence>MLNIHLLFNYLLLILILFNNQISCYIIDSSQWIAPFNKSSRLRMLCVDINEQWIMREGENPLVNNLIRHSIMCNPFYKSVLKTKKYEGLVWLMQSLAFCSILEATQKKLPYGGRSPEFHRDFQMNFLKAAFALICKRTDYIGRYQISSYAEIFKILYERNNSNRKEVCDRMVLQEADLFKRCQVLDTDEEERQLEMEQFRKNCIEQNSKKDTGPNMTKTKWWTTTILNSNNFFTRFSQLCEGGPRYTFDEFIELNSKSNGGEMGQALAKDTLFMNGISNFLKAKIKKRSLLPYLVMKTRLLLQHFPLASLWVAPKIEKAYKCKLLASNEQFQDIYNNTEINENFNLLNNSISGTFNEDLNNETFVYEWKSEDHQYFTENCPTADGGFTDEYLNEETVNDFSWLASQARFGLAIEIFLLLGIVFNTTILSLLLYQIRHQLSTATILFIFNILFSNVLFVASFVCLFSNMLSDIDYQQEKPNEDVSNISFLKLVVLYYEINVRKYREFIREPKLETIFQQQQQTTSTSTDDDERPPSAALYIGQEKIFLIKKIINFLNGSLLGLTHLLVLVLLVIKRSMDGKGIRLSRRYVICLFSCVWLILIISHISFSALQYFAVSELHRLLNQLKTTVGFYICNRNDGYSVFNEIGERCDSISVFHDFGHFLLRGHTLFTLFFLFVSIAIFLATIFCHWRVNLQHELLSRNSKNGRKREHSPYRRRETLFNTLLLSLGAFFISVSGQSFVEIAVFWVSDRREVTRLAAVYQLFRIAAFIDPLLNPLLVAVRTPAIRRKLRYYLYLIFSIFCNNFCPCWKKKLIYKRRIGRDSVVVAKRKRKSSSTSLRLLRRSSLSYTSYNSSDNRGMSMFVWICSGRIIRNKFNRKDSCTTQMNSVI</sequence>
<dbReference type="EMBL" id="JABEBT010000015">
    <property type="protein sequence ID" value="KAF7638072.1"/>
    <property type="molecule type" value="Genomic_DNA"/>
</dbReference>
<evidence type="ECO:0000313" key="4">
    <source>
        <dbReference type="Proteomes" id="UP000605970"/>
    </source>
</evidence>
<proteinExistence type="predicted"/>
<feature type="transmembrane region" description="Helical" evidence="1">
    <location>
        <begin position="669"/>
        <end position="692"/>
    </location>
</feature>
<keyword evidence="2" id="KW-0732">Signal</keyword>
<feature type="transmembrane region" description="Helical" evidence="1">
    <location>
        <begin position="588"/>
        <end position="614"/>
    </location>
</feature>
<keyword evidence="1" id="KW-0812">Transmembrane</keyword>
<comment type="caution">
    <text evidence="3">The sequence shown here is derived from an EMBL/GenBank/DDBJ whole genome shotgun (WGS) entry which is preliminary data.</text>
</comment>
<feature type="transmembrane region" description="Helical" evidence="1">
    <location>
        <begin position="551"/>
        <end position="573"/>
    </location>
</feature>
<dbReference type="AlphaFoldDB" id="A0A8S9ZXQ2"/>
<feature type="transmembrane region" description="Helical" evidence="1">
    <location>
        <begin position="445"/>
        <end position="469"/>
    </location>
</feature>
<evidence type="ECO:0008006" key="5">
    <source>
        <dbReference type="Google" id="ProtNLM"/>
    </source>
</evidence>
<feature type="signal peptide" evidence="2">
    <location>
        <begin position="1"/>
        <end position="24"/>
    </location>
</feature>
<keyword evidence="1" id="KW-0472">Membrane</keyword>
<name>A0A8S9ZXQ2_9BILA</name>
<feature type="chain" id="PRO_5035859095" description="G_PROTEIN_RECEP_F1_2 domain-containing protein" evidence="2">
    <location>
        <begin position="25"/>
        <end position="889"/>
    </location>
</feature>
<dbReference type="Gene3D" id="1.20.1070.10">
    <property type="entry name" value="Rhodopsin 7-helix transmembrane proteins"/>
    <property type="match status" value="1"/>
</dbReference>
<evidence type="ECO:0000256" key="2">
    <source>
        <dbReference type="SAM" id="SignalP"/>
    </source>
</evidence>
<dbReference type="OrthoDB" id="5870282at2759"/>
<feature type="transmembrane region" description="Helical" evidence="1">
    <location>
        <begin position="724"/>
        <end position="748"/>
    </location>
</feature>
<feature type="transmembrane region" description="Helical" evidence="1">
    <location>
        <begin position="792"/>
        <end position="809"/>
    </location>
</feature>
<reference evidence="3" key="1">
    <citation type="journal article" date="2020" name="Ecol. Evol.">
        <title>Genome structure and content of the rice root-knot nematode (Meloidogyne graminicola).</title>
        <authorList>
            <person name="Phan N.T."/>
            <person name="Danchin E.G.J."/>
            <person name="Klopp C."/>
            <person name="Perfus-Barbeoch L."/>
            <person name="Kozlowski D.K."/>
            <person name="Koutsovoulos G.D."/>
            <person name="Lopez-Roques C."/>
            <person name="Bouchez O."/>
            <person name="Zahm M."/>
            <person name="Besnard G."/>
            <person name="Bellafiore S."/>
        </authorList>
    </citation>
    <scope>NUCLEOTIDE SEQUENCE</scope>
    <source>
        <strain evidence="3">VN-18</strain>
    </source>
</reference>
<keyword evidence="4" id="KW-1185">Reference proteome</keyword>
<accession>A0A8S9ZXQ2</accession>
<feature type="transmembrane region" description="Helical" evidence="1">
    <location>
        <begin position="409"/>
        <end position="433"/>
    </location>
</feature>
<evidence type="ECO:0000256" key="1">
    <source>
        <dbReference type="SAM" id="Phobius"/>
    </source>
</evidence>
<dbReference type="Proteomes" id="UP000605970">
    <property type="component" value="Unassembled WGS sequence"/>
</dbReference>
<protein>
    <recommendedName>
        <fullName evidence="5">G_PROTEIN_RECEP_F1_2 domain-containing protein</fullName>
    </recommendedName>
</protein>
<evidence type="ECO:0000313" key="3">
    <source>
        <dbReference type="EMBL" id="KAF7638072.1"/>
    </source>
</evidence>
<gene>
    <name evidence="3" type="ORF">Mgra_00002523</name>
</gene>
<organism evidence="3 4">
    <name type="scientific">Meloidogyne graminicola</name>
    <dbReference type="NCBI Taxonomy" id="189291"/>
    <lineage>
        <taxon>Eukaryota</taxon>
        <taxon>Metazoa</taxon>
        <taxon>Ecdysozoa</taxon>
        <taxon>Nematoda</taxon>
        <taxon>Chromadorea</taxon>
        <taxon>Rhabditida</taxon>
        <taxon>Tylenchina</taxon>
        <taxon>Tylenchomorpha</taxon>
        <taxon>Tylenchoidea</taxon>
        <taxon>Meloidogynidae</taxon>
        <taxon>Meloidogyninae</taxon>
        <taxon>Meloidogyne</taxon>
    </lineage>
</organism>
<keyword evidence="1" id="KW-1133">Transmembrane helix</keyword>